<evidence type="ECO:0008006" key="4">
    <source>
        <dbReference type="Google" id="ProtNLM"/>
    </source>
</evidence>
<dbReference type="OrthoDB" id="10481462at2759"/>
<evidence type="ECO:0000256" key="1">
    <source>
        <dbReference type="SAM" id="MobiDB-lite"/>
    </source>
</evidence>
<reference evidence="2 3" key="1">
    <citation type="submission" date="2020-06" db="EMBL/GenBank/DDBJ databases">
        <authorList>
            <person name="Li R."/>
            <person name="Bekaert M."/>
        </authorList>
    </citation>
    <scope>NUCLEOTIDE SEQUENCE [LARGE SCALE GENOMIC DNA]</scope>
    <source>
        <strain evidence="3">wild</strain>
    </source>
</reference>
<accession>A0A6J8EMK9</accession>
<organism evidence="2 3">
    <name type="scientific">Mytilus coruscus</name>
    <name type="common">Sea mussel</name>
    <dbReference type="NCBI Taxonomy" id="42192"/>
    <lineage>
        <taxon>Eukaryota</taxon>
        <taxon>Metazoa</taxon>
        <taxon>Spiralia</taxon>
        <taxon>Lophotrochozoa</taxon>
        <taxon>Mollusca</taxon>
        <taxon>Bivalvia</taxon>
        <taxon>Autobranchia</taxon>
        <taxon>Pteriomorphia</taxon>
        <taxon>Mytilida</taxon>
        <taxon>Mytiloidea</taxon>
        <taxon>Mytilidae</taxon>
        <taxon>Mytilinae</taxon>
        <taxon>Mytilus</taxon>
    </lineage>
</organism>
<feature type="region of interest" description="Disordered" evidence="1">
    <location>
        <begin position="80"/>
        <end position="138"/>
    </location>
</feature>
<gene>
    <name evidence="2" type="ORF">MCOR_53707</name>
</gene>
<evidence type="ECO:0000313" key="2">
    <source>
        <dbReference type="EMBL" id="CAC5421607.1"/>
    </source>
</evidence>
<sequence length="425" mass="48787">MPNFDEFVRLHDHHSRYIVQTTAEEFSFYTCNTKVCISCCSAGSICTICNDIFHSKCIDKNIETCYGCIGVNDQLSVNVPKEKPEKNHNNTTETFTTVDDKSKEAHYNNPTTVKSSISSSKTNKNNQTAIEPDNNKQETVIPKEIRQIEQKLKKKEEQLKIKEAILNENATEKTTLLDRILKAESKNIELEHTIKTLHQAIDSKIKTKEETAVMTLWISEHTTHTIIMTILIKVCIDIREAMVSDKCYSSQDKQFYTYTYGHYSTPHEPRNCAGPSNQNAYRHQESDGGSYHNVSPDCSMSNSYIGQNDVQRDYHQINYSMNASRKCAVLSNRIEIVPAQDPNNHPCYSNSIHSTDTRTKCWKTNINDRDPEKRIKTVSNGDILQSLEQSYGAWQGQSLFYTQKEQQQQHFLVEKSLIPERHKII</sequence>
<dbReference type="Proteomes" id="UP000507470">
    <property type="component" value="Unassembled WGS sequence"/>
</dbReference>
<name>A0A6J8EMK9_MYTCO</name>
<protein>
    <recommendedName>
        <fullName evidence="4">Phorbol-ester/DAG-type domain-containing protein</fullName>
    </recommendedName>
</protein>
<keyword evidence="3" id="KW-1185">Reference proteome</keyword>
<dbReference type="AlphaFoldDB" id="A0A6J8EMK9"/>
<proteinExistence type="predicted"/>
<feature type="compositionally biased region" description="Low complexity" evidence="1">
    <location>
        <begin position="111"/>
        <end position="126"/>
    </location>
</feature>
<dbReference type="EMBL" id="CACVKT020009359">
    <property type="protein sequence ID" value="CAC5421607.1"/>
    <property type="molecule type" value="Genomic_DNA"/>
</dbReference>
<evidence type="ECO:0000313" key="3">
    <source>
        <dbReference type="Proteomes" id="UP000507470"/>
    </source>
</evidence>
<feature type="region of interest" description="Disordered" evidence="1">
    <location>
        <begin position="269"/>
        <end position="293"/>
    </location>
</feature>